<keyword evidence="3" id="KW-1185">Reference proteome</keyword>
<evidence type="ECO:0008006" key="4">
    <source>
        <dbReference type="Google" id="ProtNLM"/>
    </source>
</evidence>
<accession>A0A370IAE2</accession>
<proteinExistence type="predicted"/>
<dbReference type="Proteomes" id="UP000254869">
    <property type="component" value="Unassembled WGS sequence"/>
</dbReference>
<protein>
    <recommendedName>
        <fullName evidence="4">3-methyladenine DNA glycosylase</fullName>
    </recommendedName>
</protein>
<dbReference type="RefSeq" id="WP_068005174.1">
    <property type="nucleotide sequence ID" value="NZ_QQBC01000002.1"/>
</dbReference>
<dbReference type="AlphaFoldDB" id="A0A370IAE2"/>
<gene>
    <name evidence="2" type="ORF">DFR76_10280</name>
</gene>
<evidence type="ECO:0000313" key="2">
    <source>
        <dbReference type="EMBL" id="RDI67683.1"/>
    </source>
</evidence>
<feature type="region of interest" description="Disordered" evidence="1">
    <location>
        <begin position="82"/>
        <end position="103"/>
    </location>
</feature>
<organism evidence="2 3">
    <name type="scientific">Nocardia pseudobrasiliensis</name>
    <dbReference type="NCBI Taxonomy" id="45979"/>
    <lineage>
        <taxon>Bacteria</taxon>
        <taxon>Bacillati</taxon>
        <taxon>Actinomycetota</taxon>
        <taxon>Actinomycetes</taxon>
        <taxon>Mycobacteriales</taxon>
        <taxon>Nocardiaceae</taxon>
        <taxon>Nocardia</taxon>
    </lineage>
</organism>
<evidence type="ECO:0000256" key="1">
    <source>
        <dbReference type="SAM" id="MobiDB-lite"/>
    </source>
</evidence>
<name>A0A370IAE2_9NOCA</name>
<comment type="caution">
    <text evidence="2">The sequence shown here is derived from an EMBL/GenBank/DDBJ whole genome shotgun (WGS) entry which is preliminary data.</text>
</comment>
<sequence>MTLLEVVPEHEWRARAATHRDRVNQLIGPYVERRAAGTKHPVIDFLFTYYGHKPAQLRRWHPGYGVGLENAAEYAGSRGYRELPAESSGRPGAETITAGPDSGPAPRVWAADPAFLAKRRDTVDFIANLLRATATRPTHLSCFGLHEWAMVYRTDDVRHHQVPLRLGRTGTDAVVESMPLRCTHFDAYRFFTPDALPRNAAPLTRDDQLTREQPGCLHANMDLYKWAFKLVPLIDSTLLLDCFELSCTARELDMRASPYDLTDFGYTPVPIETPSGRAEYVRGQAELAEQAAPLRARLLAHCTNLLAPVVP</sequence>
<dbReference type="STRING" id="1210086.GCA_001613105_06132"/>
<reference evidence="2 3" key="1">
    <citation type="submission" date="2018-07" db="EMBL/GenBank/DDBJ databases">
        <title>Genomic Encyclopedia of Type Strains, Phase IV (KMG-IV): sequencing the most valuable type-strain genomes for metagenomic binning, comparative biology and taxonomic classification.</title>
        <authorList>
            <person name="Goeker M."/>
        </authorList>
    </citation>
    <scope>NUCLEOTIDE SEQUENCE [LARGE SCALE GENOMIC DNA]</scope>
    <source>
        <strain evidence="2 3">DSM 44290</strain>
    </source>
</reference>
<dbReference type="EMBL" id="QQBC01000002">
    <property type="protein sequence ID" value="RDI67683.1"/>
    <property type="molecule type" value="Genomic_DNA"/>
</dbReference>
<evidence type="ECO:0000313" key="3">
    <source>
        <dbReference type="Proteomes" id="UP000254869"/>
    </source>
</evidence>